<keyword evidence="3" id="KW-0547">Nucleotide-binding</keyword>
<dbReference type="Pfam" id="PF17912">
    <property type="entry name" value="OB_MalK"/>
    <property type="match status" value="1"/>
</dbReference>
<dbReference type="GO" id="GO:0055052">
    <property type="term" value="C:ATP-binding cassette (ABC) transporter complex, substrate-binding subunit-containing"/>
    <property type="evidence" value="ECO:0007669"/>
    <property type="project" value="TreeGrafter"/>
</dbReference>
<dbReference type="SUPFAM" id="SSF52540">
    <property type="entry name" value="P-loop containing nucleoside triphosphate hydrolases"/>
    <property type="match status" value="1"/>
</dbReference>
<keyword evidence="1" id="KW-0813">Transport</keyword>
<dbReference type="GO" id="GO:0005524">
    <property type="term" value="F:ATP binding"/>
    <property type="evidence" value="ECO:0007669"/>
    <property type="project" value="UniProtKB-KW"/>
</dbReference>
<evidence type="ECO:0000313" key="8">
    <source>
        <dbReference type="EMBL" id="GAK60107.1"/>
    </source>
</evidence>
<dbReference type="GO" id="GO:0016887">
    <property type="term" value="F:ATP hydrolysis activity"/>
    <property type="evidence" value="ECO:0007669"/>
    <property type="project" value="InterPro"/>
</dbReference>
<evidence type="ECO:0000256" key="6">
    <source>
        <dbReference type="ARBA" id="ARBA00023136"/>
    </source>
</evidence>
<evidence type="ECO:0000259" key="7">
    <source>
        <dbReference type="PROSITE" id="PS50893"/>
    </source>
</evidence>
<keyword evidence="2" id="KW-1003">Cell membrane</keyword>
<dbReference type="EMBL" id="DF820471">
    <property type="protein sequence ID" value="GAK60107.1"/>
    <property type="molecule type" value="Genomic_DNA"/>
</dbReference>
<dbReference type="InterPro" id="IPR003593">
    <property type="entry name" value="AAA+_ATPase"/>
</dbReference>
<dbReference type="PANTHER" id="PTHR43875">
    <property type="entry name" value="MALTODEXTRIN IMPORT ATP-BINDING PROTEIN MSMX"/>
    <property type="match status" value="1"/>
</dbReference>
<evidence type="ECO:0000256" key="4">
    <source>
        <dbReference type="ARBA" id="ARBA00022840"/>
    </source>
</evidence>
<dbReference type="eggNOG" id="COG3842">
    <property type="taxonomic scope" value="Bacteria"/>
</dbReference>
<dbReference type="Proteomes" id="UP000030661">
    <property type="component" value="Unassembled WGS sequence"/>
</dbReference>
<evidence type="ECO:0000256" key="3">
    <source>
        <dbReference type="ARBA" id="ARBA00022741"/>
    </source>
</evidence>
<protein>
    <submittedName>
        <fullName evidence="8">ABC transporter related</fullName>
    </submittedName>
</protein>
<keyword evidence="9" id="KW-1185">Reference proteome</keyword>
<dbReference type="Gene3D" id="2.40.50.100">
    <property type="match status" value="1"/>
</dbReference>
<dbReference type="STRING" id="1499967.U27_07095"/>
<keyword evidence="6" id="KW-0472">Membrane</keyword>
<evidence type="ECO:0000256" key="5">
    <source>
        <dbReference type="ARBA" id="ARBA00022967"/>
    </source>
</evidence>
<dbReference type="InterPro" id="IPR012340">
    <property type="entry name" value="NA-bd_OB-fold"/>
</dbReference>
<organism evidence="8">
    <name type="scientific">Vecturithrix granuli</name>
    <dbReference type="NCBI Taxonomy" id="1499967"/>
    <lineage>
        <taxon>Bacteria</taxon>
        <taxon>Candidatus Moduliflexota</taxon>
        <taxon>Candidatus Vecturitrichia</taxon>
        <taxon>Candidatus Vecturitrichales</taxon>
        <taxon>Candidatus Vecturitrichaceae</taxon>
        <taxon>Candidatus Vecturithrix</taxon>
    </lineage>
</organism>
<reference evidence="8" key="1">
    <citation type="journal article" date="2015" name="PeerJ">
        <title>First genomic representation of candidate bacterial phylum KSB3 points to enhanced environmental sensing as a trigger of wastewater bulking.</title>
        <authorList>
            <person name="Sekiguchi Y."/>
            <person name="Ohashi A."/>
            <person name="Parks D.H."/>
            <person name="Yamauchi T."/>
            <person name="Tyson G.W."/>
            <person name="Hugenholtz P."/>
        </authorList>
    </citation>
    <scope>NUCLEOTIDE SEQUENCE [LARGE SCALE GENOMIC DNA]</scope>
</reference>
<proteinExistence type="predicted"/>
<dbReference type="InterPro" id="IPR017871">
    <property type="entry name" value="ABC_transporter-like_CS"/>
</dbReference>
<accession>A0A081C6A2</accession>
<evidence type="ECO:0000256" key="2">
    <source>
        <dbReference type="ARBA" id="ARBA00022475"/>
    </source>
</evidence>
<keyword evidence="4" id="KW-0067">ATP-binding</keyword>
<gene>
    <name evidence="8" type="ORF">U27_07095</name>
</gene>
<dbReference type="Gene3D" id="3.40.50.300">
    <property type="entry name" value="P-loop containing nucleotide triphosphate hydrolases"/>
    <property type="match status" value="1"/>
</dbReference>
<dbReference type="Gene3D" id="2.40.50.140">
    <property type="entry name" value="Nucleic acid-binding proteins"/>
    <property type="match status" value="1"/>
</dbReference>
<sequence>MRWLHHDRIFYVSCFHEIMAVVALRNVVKTYGDVTALHGLDFETKEGEFFVLLGPSGAGKTTTLKVIAGLEDIDSGEVVFDGKVVNTVPTNLRPVGMAFESYALYPHFTVFENIANPLRAPGKTYTETEIKDRVQKMAKMLKIEHLLTRHPGELSGGQKQRVSLGRTMVREPSVYLLDEPLTHVDAKIRFDLRIQFHRLEELQQSTTVYVTHDYVEALSLGDRIGIIDQGRIVQIGEPKQIYYHPRNIFVAHLVGQPSINLMNAQLDADDHNAHLHVPQGGFSIPLSPERFHALKQVNAPRDLIVGIRPRDLMTFTTTPETATAQVKSDVFEPFGSFGLLSILARDIYLKLLTDPEQEVEPDIPLGLNFREDRLIFFDPTTENNLLWSEN</sequence>
<evidence type="ECO:0000256" key="1">
    <source>
        <dbReference type="ARBA" id="ARBA00022448"/>
    </source>
</evidence>
<dbReference type="InterPro" id="IPR008995">
    <property type="entry name" value="Mo/tungstate-bd_C_term_dom"/>
</dbReference>
<dbReference type="PANTHER" id="PTHR43875:SF15">
    <property type="entry name" value="TREHALOSE IMPORT ATP-BINDING PROTEIN SUGC"/>
    <property type="match status" value="1"/>
</dbReference>
<keyword evidence="5" id="KW-1278">Translocase</keyword>
<dbReference type="AlphaFoldDB" id="A0A081C6A2"/>
<dbReference type="InterPro" id="IPR027417">
    <property type="entry name" value="P-loop_NTPase"/>
</dbReference>
<dbReference type="InterPro" id="IPR003439">
    <property type="entry name" value="ABC_transporter-like_ATP-bd"/>
</dbReference>
<dbReference type="HOGENOM" id="CLU_000604_1_1_0"/>
<dbReference type="FunFam" id="3.40.50.300:FF:000042">
    <property type="entry name" value="Maltose/maltodextrin ABC transporter, ATP-binding protein"/>
    <property type="match status" value="1"/>
</dbReference>
<dbReference type="PROSITE" id="PS00211">
    <property type="entry name" value="ABC_TRANSPORTER_1"/>
    <property type="match status" value="1"/>
</dbReference>
<dbReference type="InterPro" id="IPR047641">
    <property type="entry name" value="ABC_transpr_MalK/UgpC-like"/>
</dbReference>
<dbReference type="GO" id="GO:0140359">
    <property type="term" value="F:ABC-type transporter activity"/>
    <property type="evidence" value="ECO:0007669"/>
    <property type="project" value="UniProtKB-ARBA"/>
</dbReference>
<dbReference type="PROSITE" id="PS50893">
    <property type="entry name" value="ABC_TRANSPORTER_2"/>
    <property type="match status" value="1"/>
</dbReference>
<feature type="domain" description="ABC transporter" evidence="7">
    <location>
        <begin position="22"/>
        <end position="254"/>
    </location>
</feature>
<dbReference type="SMART" id="SM00382">
    <property type="entry name" value="AAA"/>
    <property type="match status" value="1"/>
</dbReference>
<dbReference type="InterPro" id="IPR040582">
    <property type="entry name" value="OB_MalK-like"/>
</dbReference>
<dbReference type="SUPFAM" id="SSF50331">
    <property type="entry name" value="MOP-like"/>
    <property type="match status" value="1"/>
</dbReference>
<evidence type="ECO:0000313" key="9">
    <source>
        <dbReference type="Proteomes" id="UP000030661"/>
    </source>
</evidence>
<name>A0A081C6A2_VECG1</name>
<dbReference type="Pfam" id="PF00005">
    <property type="entry name" value="ABC_tran"/>
    <property type="match status" value="1"/>
</dbReference>